<evidence type="ECO:0000256" key="5">
    <source>
        <dbReference type="ARBA" id="ARBA00022630"/>
    </source>
</evidence>
<evidence type="ECO:0000256" key="14">
    <source>
        <dbReference type="ARBA" id="ARBA00023136"/>
    </source>
</evidence>
<dbReference type="GO" id="GO:0016655">
    <property type="term" value="F:oxidoreductase activity, acting on NAD(P)H, quinone or similar compound as acceptor"/>
    <property type="evidence" value="ECO:0007669"/>
    <property type="project" value="UniProtKB-UniRule"/>
</dbReference>
<keyword evidence="15 16" id="KW-0739">Sodium transport</keyword>
<dbReference type="NCBIfam" id="NF003746">
    <property type="entry name" value="PRK05346.1-1"/>
    <property type="match status" value="1"/>
</dbReference>
<keyword evidence="8 16" id="KW-1278">Translocase</keyword>
<comment type="cofactor">
    <cofactor evidence="16 17">
        <name>FMN</name>
        <dbReference type="ChEBI" id="CHEBI:58210"/>
    </cofactor>
</comment>
<dbReference type="EC" id="7.2.1.1" evidence="16 17"/>
<keyword evidence="1 16" id="KW-0813">Transport</keyword>
<keyword evidence="6 16" id="KW-0288">FMN</keyword>
<dbReference type="NCBIfam" id="NF003749">
    <property type="entry name" value="PRK05346.1-5"/>
    <property type="match status" value="1"/>
</dbReference>
<dbReference type="RefSeq" id="WP_160179700.1">
    <property type="nucleotide sequence ID" value="NZ_CP047656.1"/>
</dbReference>
<dbReference type="KEGG" id="pmes:FX988_02129"/>
<comment type="function">
    <text evidence="16">NQR complex catalyzes the reduction of ubiquinone-1 to ubiquinol by two successive reactions, coupled with the transport of Na(+) ions from the cytoplasm to the periplasm. NqrA to NqrE are probably involved in the second step, the conversion of ubisemiquinone to ubiquinol.</text>
</comment>
<comment type="subunit">
    <text evidence="16 17">Composed of six subunits; NqrA, NqrB, NqrC, NqrD, NqrE and NqrF.</text>
</comment>
<comment type="similarity">
    <text evidence="16 17">Belongs to the NqrC family.</text>
</comment>
<evidence type="ECO:0000256" key="4">
    <source>
        <dbReference type="ARBA" id="ARBA00022553"/>
    </source>
</evidence>
<evidence type="ECO:0000256" key="13">
    <source>
        <dbReference type="ARBA" id="ARBA00023075"/>
    </source>
</evidence>
<keyword evidence="5 16" id="KW-0285">Flavoprotein</keyword>
<evidence type="ECO:0000256" key="8">
    <source>
        <dbReference type="ARBA" id="ARBA00022967"/>
    </source>
</evidence>
<keyword evidence="4 16" id="KW-0597">Phosphoprotein</keyword>
<keyword evidence="11 16" id="KW-0915">Sodium</keyword>
<dbReference type="SMART" id="SM00900">
    <property type="entry name" value="FMN_bind"/>
    <property type="match status" value="1"/>
</dbReference>
<dbReference type="PIRSF" id="PIRSF009437">
    <property type="entry name" value="NQR-1_subunit_C"/>
    <property type="match status" value="1"/>
</dbReference>
<evidence type="ECO:0000256" key="10">
    <source>
        <dbReference type="ARBA" id="ARBA00023027"/>
    </source>
</evidence>
<evidence type="ECO:0000259" key="18">
    <source>
        <dbReference type="SMART" id="SM00900"/>
    </source>
</evidence>
<protein>
    <recommendedName>
        <fullName evidence="16 17">Na(+)-translocating NADH-quinone reductase subunit C</fullName>
        <shortName evidence="16 17">Na(+)-NQR subunit C</shortName>
        <shortName evidence="16 17">Na(+)-translocating NQR subunit C</shortName>
        <ecNumber evidence="16 17">7.2.1.1</ecNumber>
    </recommendedName>
    <alternativeName>
        <fullName evidence="16 17">NQR complex subunit C</fullName>
    </alternativeName>
    <alternativeName>
        <fullName evidence="16 17">NQR-1 subunit C</fullName>
    </alternativeName>
</protein>
<dbReference type="PANTHER" id="PTHR37838">
    <property type="entry name" value="NA(+)-TRANSLOCATING NADH-QUINONE REDUCTASE SUBUNIT C"/>
    <property type="match status" value="1"/>
</dbReference>
<feature type="domain" description="FMN-binding" evidence="18">
    <location>
        <begin position="144"/>
        <end position="240"/>
    </location>
</feature>
<evidence type="ECO:0000256" key="1">
    <source>
        <dbReference type="ARBA" id="ARBA00022448"/>
    </source>
</evidence>
<keyword evidence="9 16" id="KW-1133">Transmembrane helix</keyword>
<dbReference type="InterPro" id="IPR010204">
    <property type="entry name" value="NqrC"/>
</dbReference>
<dbReference type="NCBIfam" id="TIGR01938">
    <property type="entry name" value="nqrC"/>
    <property type="match status" value="1"/>
</dbReference>
<dbReference type="Pfam" id="PF04205">
    <property type="entry name" value="FMN_bind"/>
    <property type="match status" value="1"/>
</dbReference>
<evidence type="ECO:0000256" key="17">
    <source>
        <dbReference type="PIRNR" id="PIRNR009437"/>
    </source>
</evidence>
<evidence type="ECO:0000256" key="3">
    <source>
        <dbReference type="ARBA" id="ARBA00022519"/>
    </source>
</evidence>
<proteinExistence type="inferred from homology"/>
<dbReference type="GO" id="GO:0006814">
    <property type="term" value="P:sodium ion transport"/>
    <property type="evidence" value="ECO:0007669"/>
    <property type="project" value="UniProtKB-UniRule"/>
</dbReference>
<evidence type="ECO:0000256" key="9">
    <source>
        <dbReference type="ARBA" id="ARBA00022989"/>
    </source>
</evidence>
<keyword evidence="2 16" id="KW-1003">Cell membrane</keyword>
<name>A0A857JIY1_9ALTE</name>
<organism evidence="19 20">
    <name type="scientific">Paraglaciecola mesophila</name>
    <dbReference type="NCBI Taxonomy" id="197222"/>
    <lineage>
        <taxon>Bacteria</taxon>
        <taxon>Pseudomonadati</taxon>
        <taxon>Pseudomonadota</taxon>
        <taxon>Gammaproteobacteria</taxon>
        <taxon>Alteromonadales</taxon>
        <taxon>Alteromonadaceae</taxon>
        <taxon>Paraglaciecola</taxon>
    </lineage>
</organism>
<dbReference type="InterPro" id="IPR007329">
    <property type="entry name" value="FMN-bd"/>
</dbReference>
<accession>A0A857JIY1</accession>
<evidence type="ECO:0000256" key="7">
    <source>
        <dbReference type="ARBA" id="ARBA00022692"/>
    </source>
</evidence>
<keyword evidence="12 16" id="KW-0406">Ion transport</keyword>
<comment type="catalytic activity">
    <reaction evidence="16 17">
        <text>a ubiquinone + n Na(+)(in) + NADH + H(+) = a ubiquinol + n Na(+)(out) + NAD(+)</text>
        <dbReference type="Rhea" id="RHEA:47748"/>
        <dbReference type="Rhea" id="RHEA-COMP:9565"/>
        <dbReference type="Rhea" id="RHEA-COMP:9566"/>
        <dbReference type="ChEBI" id="CHEBI:15378"/>
        <dbReference type="ChEBI" id="CHEBI:16389"/>
        <dbReference type="ChEBI" id="CHEBI:17976"/>
        <dbReference type="ChEBI" id="CHEBI:29101"/>
        <dbReference type="ChEBI" id="CHEBI:57540"/>
        <dbReference type="ChEBI" id="CHEBI:57945"/>
        <dbReference type="EC" id="7.2.1.1"/>
    </reaction>
</comment>
<comment type="subcellular location">
    <subcellularLocation>
        <location evidence="16">Cell membrane</location>
        <topology evidence="16">Single-pass membrane protein</topology>
    </subcellularLocation>
</comment>
<comment type="caution">
    <text evidence="16">Lacks conserved residue(s) required for the propagation of feature annotation.</text>
</comment>
<reference evidence="19 20" key="1">
    <citation type="submission" date="2019-12" db="EMBL/GenBank/DDBJ databases">
        <title>Genome sequencing and assembly of endphytes of Porphyra tenera.</title>
        <authorList>
            <person name="Park J.M."/>
            <person name="Shin R."/>
            <person name="Jo S.H."/>
        </authorList>
    </citation>
    <scope>NUCLEOTIDE SEQUENCE [LARGE SCALE GENOMIC DNA]</scope>
    <source>
        <strain evidence="19 20">GPM4</strain>
    </source>
</reference>
<keyword evidence="20" id="KW-1185">Reference proteome</keyword>
<sequence length="253" mass="27512">MSAKKETLGKTVGVVIAVCLVCSVIVSTAAVSLRSLQQANAKLDKQTNILEAAGLLEAGQSKEQIAATYAERVEQRFVDLATGQYVEKDADYDMYKAARNPDESIKPQPDTAGILRRPNVASVYLISNPDGEVTRIVLPINGSGLWNLMYAMLAVDSDGNTVRELVYYDQQETPGLGGEVENPEWKAKWDGKKLYKDGEVAIDVTKGAKASDPYEVDALSGATLTSNGVQNTLDYWLGENGFGPYLKNQPWKS</sequence>
<feature type="transmembrane region" description="Helical" evidence="16">
    <location>
        <begin position="12"/>
        <end position="33"/>
    </location>
</feature>
<evidence type="ECO:0000313" key="19">
    <source>
        <dbReference type="EMBL" id="QHJ11893.1"/>
    </source>
</evidence>
<keyword evidence="10 16" id="KW-0520">NAD</keyword>
<evidence type="ECO:0000256" key="12">
    <source>
        <dbReference type="ARBA" id="ARBA00023065"/>
    </source>
</evidence>
<evidence type="ECO:0000256" key="6">
    <source>
        <dbReference type="ARBA" id="ARBA00022643"/>
    </source>
</evidence>
<evidence type="ECO:0000313" key="20">
    <source>
        <dbReference type="Proteomes" id="UP000464524"/>
    </source>
</evidence>
<keyword evidence="3" id="KW-0997">Cell inner membrane</keyword>
<dbReference type="AlphaFoldDB" id="A0A857JIY1"/>
<dbReference type="EMBL" id="CP047656">
    <property type="protein sequence ID" value="QHJ11893.1"/>
    <property type="molecule type" value="Genomic_DNA"/>
</dbReference>
<feature type="modified residue" description="FMN phosphoryl threonine" evidence="16">
    <location>
        <position position="223"/>
    </location>
</feature>
<keyword evidence="7 16" id="KW-0812">Transmembrane</keyword>
<evidence type="ECO:0000256" key="11">
    <source>
        <dbReference type="ARBA" id="ARBA00023053"/>
    </source>
</evidence>
<evidence type="ECO:0000256" key="15">
    <source>
        <dbReference type="ARBA" id="ARBA00023201"/>
    </source>
</evidence>
<dbReference type="OrthoDB" id="9786835at2"/>
<dbReference type="GO" id="GO:0010181">
    <property type="term" value="F:FMN binding"/>
    <property type="evidence" value="ECO:0007669"/>
    <property type="project" value="UniProtKB-UniRule"/>
</dbReference>
<gene>
    <name evidence="16" type="primary">nqrC</name>
    <name evidence="19" type="ORF">FX988_02129</name>
</gene>
<keyword evidence="14 16" id="KW-0472">Membrane</keyword>
<evidence type="ECO:0000256" key="16">
    <source>
        <dbReference type="HAMAP-Rule" id="MF_00427"/>
    </source>
</evidence>
<evidence type="ECO:0000256" key="2">
    <source>
        <dbReference type="ARBA" id="ARBA00022475"/>
    </source>
</evidence>
<dbReference type="Proteomes" id="UP000464524">
    <property type="component" value="Chromosome"/>
</dbReference>
<keyword evidence="13 16" id="KW-0830">Ubiquinone</keyword>
<dbReference type="PANTHER" id="PTHR37838:SF1">
    <property type="entry name" value="NA(+)-TRANSLOCATING NADH-QUINONE REDUCTASE SUBUNIT C"/>
    <property type="match status" value="1"/>
</dbReference>
<dbReference type="HAMAP" id="MF_00427">
    <property type="entry name" value="NqrC"/>
    <property type="match status" value="1"/>
</dbReference>
<dbReference type="GO" id="GO:0005886">
    <property type="term" value="C:plasma membrane"/>
    <property type="evidence" value="ECO:0007669"/>
    <property type="project" value="UniProtKB-SubCell"/>
</dbReference>